<dbReference type="InterPro" id="IPR004111">
    <property type="entry name" value="Repressor_TetR_C"/>
</dbReference>
<dbReference type="InterPro" id="IPR001647">
    <property type="entry name" value="HTH_TetR"/>
</dbReference>
<dbReference type="Gene3D" id="1.10.10.60">
    <property type="entry name" value="Homeodomain-like"/>
    <property type="match status" value="1"/>
</dbReference>
<evidence type="ECO:0000313" key="7">
    <source>
        <dbReference type="EMBL" id="MCT2583949.1"/>
    </source>
</evidence>
<feature type="region of interest" description="Disordered" evidence="5">
    <location>
        <begin position="270"/>
        <end position="295"/>
    </location>
</feature>
<proteinExistence type="predicted"/>
<dbReference type="PROSITE" id="PS50977">
    <property type="entry name" value="HTH_TETR_2"/>
    <property type="match status" value="1"/>
</dbReference>
<dbReference type="EMBL" id="JAFFZE010000010">
    <property type="protein sequence ID" value="MCT2583949.1"/>
    <property type="molecule type" value="Genomic_DNA"/>
</dbReference>
<evidence type="ECO:0000256" key="1">
    <source>
        <dbReference type="ARBA" id="ARBA00023015"/>
    </source>
</evidence>
<feature type="domain" description="HTH tetR-type" evidence="6">
    <location>
        <begin position="45"/>
        <end position="105"/>
    </location>
</feature>
<evidence type="ECO:0000313" key="8">
    <source>
        <dbReference type="Proteomes" id="UP001156441"/>
    </source>
</evidence>
<dbReference type="SUPFAM" id="SSF48498">
    <property type="entry name" value="Tetracyclin repressor-like, C-terminal domain"/>
    <property type="match status" value="1"/>
</dbReference>
<dbReference type="Pfam" id="PF02909">
    <property type="entry name" value="TetR_C_1"/>
    <property type="match status" value="1"/>
</dbReference>
<evidence type="ECO:0000256" key="4">
    <source>
        <dbReference type="PROSITE-ProRule" id="PRU00335"/>
    </source>
</evidence>
<keyword evidence="2 4" id="KW-0238">DNA-binding</keyword>
<dbReference type="InterPro" id="IPR009057">
    <property type="entry name" value="Homeodomain-like_sf"/>
</dbReference>
<protein>
    <submittedName>
        <fullName evidence="7">TetR/AcrR family transcriptional regulator C-terminal domain-containing protein</fullName>
    </submittedName>
</protein>
<organism evidence="7 8">
    <name type="scientific">Actinophytocola gossypii</name>
    <dbReference type="NCBI Taxonomy" id="2812003"/>
    <lineage>
        <taxon>Bacteria</taxon>
        <taxon>Bacillati</taxon>
        <taxon>Actinomycetota</taxon>
        <taxon>Actinomycetes</taxon>
        <taxon>Pseudonocardiales</taxon>
        <taxon>Pseudonocardiaceae</taxon>
    </lineage>
</organism>
<accession>A0ABT2J7V3</accession>
<comment type="caution">
    <text evidence="7">The sequence shown here is derived from an EMBL/GenBank/DDBJ whole genome shotgun (WGS) entry which is preliminary data.</text>
</comment>
<dbReference type="Proteomes" id="UP001156441">
    <property type="component" value="Unassembled WGS sequence"/>
</dbReference>
<dbReference type="Gene3D" id="1.10.357.10">
    <property type="entry name" value="Tetracycline Repressor, domain 2"/>
    <property type="match status" value="1"/>
</dbReference>
<dbReference type="InterPro" id="IPR050109">
    <property type="entry name" value="HTH-type_TetR-like_transc_reg"/>
</dbReference>
<dbReference type="SUPFAM" id="SSF46689">
    <property type="entry name" value="Homeodomain-like"/>
    <property type="match status" value="1"/>
</dbReference>
<evidence type="ECO:0000256" key="3">
    <source>
        <dbReference type="ARBA" id="ARBA00023163"/>
    </source>
</evidence>
<dbReference type="Pfam" id="PF00440">
    <property type="entry name" value="TetR_N"/>
    <property type="match status" value="1"/>
</dbReference>
<feature type="compositionally biased region" description="Pro residues" evidence="5">
    <location>
        <begin position="286"/>
        <end position="295"/>
    </location>
</feature>
<keyword evidence="1" id="KW-0805">Transcription regulation</keyword>
<sequence>MVVSFAIRCTVHRTVGGSPVPRGAPDLARTIYLLWGHHPSPGRSGLTVSAIVRAGIELADAEGLDAVSMRKVADRLGVGAMSLYGHVPGKDDLTALMVDSVYGELYDNDVEAATRVGDWRAAMRFVAARNWALYERHPWLFDIRSARPSLGPNLSRKYETELRPLDGIGLPDVEMDAALTLVLSHVDSTARAHRNVSRTRAESGMSDAEWWAAVAPVLEQVMVDDELVLSARVGGAVGARFDAAQSPEHALAFGLDTILDGIEARIAEFTTTRPDPGPAGEAPPAGSAPPAPGDG</sequence>
<evidence type="ECO:0000259" key="6">
    <source>
        <dbReference type="PROSITE" id="PS50977"/>
    </source>
</evidence>
<dbReference type="InterPro" id="IPR036271">
    <property type="entry name" value="Tet_transcr_reg_TetR-rel_C_sf"/>
</dbReference>
<keyword evidence="3" id="KW-0804">Transcription</keyword>
<feature type="DNA-binding region" description="H-T-H motif" evidence="4">
    <location>
        <begin position="68"/>
        <end position="87"/>
    </location>
</feature>
<dbReference type="PANTHER" id="PTHR30055:SF151">
    <property type="entry name" value="TRANSCRIPTIONAL REGULATORY PROTEIN"/>
    <property type="match status" value="1"/>
</dbReference>
<keyword evidence="8" id="KW-1185">Reference proteome</keyword>
<evidence type="ECO:0000256" key="5">
    <source>
        <dbReference type="SAM" id="MobiDB-lite"/>
    </source>
</evidence>
<reference evidence="7 8" key="1">
    <citation type="submission" date="2021-02" db="EMBL/GenBank/DDBJ databases">
        <title>Actinophytocola xerophila sp. nov., isolated from soil of cotton cropping field.</title>
        <authorList>
            <person name="Huang R."/>
            <person name="Chen X."/>
            <person name="Ge X."/>
            <person name="Liu W."/>
        </authorList>
    </citation>
    <scope>NUCLEOTIDE SEQUENCE [LARGE SCALE GENOMIC DNA]</scope>
    <source>
        <strain evidence="7 8">S1-96</strain>
    </source>
</reference>
<gene>
    <name evidence="7" type="ORF">JT362_12565</name>
</gene>
<evidence type="ECO:0000256" key="2">
    <source>
        <dbReference type="ARBA" id="ARBA00023125"/>
    </source>
</evidence>
<dbReference type="PANTHER" id="PTHR30055">
    <property type="entry name" value="HTH-TYPE TRANSCRIPTIONAL REGULATOR RUTR"/>
    <property type="match status" value="1"/>
</dbReference>
<name>A0ABT2J7V3_9PSEU</name>